<dbReference type="OrthoDB" id="1723809at2759"/>
<dbReference type="Gene3D" id="4.10.800.20">
    <property type="match status" value="1"/>
</dbReference>
<organism evidence="3 4">
    <name type="scientific">Monilinia fructigena</name>
    <dbReference type="NCBI Taxonomy" id="38457"/>
    <lineage>
        <taxon>Eukaryota</taxon>
        <taxon>Fungi</taxon>
        <taxon>Dikarya</taxon>
        <taxon>Ascomycota</taxon>
        <taxon>Pezizomycotina</taxon>
        <taxon>Leotiomycetes</taxon>
        <taxon>Helotiales</taxon>
        <taxon>Sclerotiniaceae</taxon>
        <taxon>Monilinia</taxon>
    </lineage>
</organism>
<dbReference type="Pfam" id="PF19326">
    <property type="entry name" value="AMP_deaminase"/>
    <property type="match status" value="1"/>
</dbReference>
<proteinExistence type="inferred from homology"/>
<evidence type="ECO:0000256" key="2">
    <source>
        <dbReference type="SAM" id="MobiDB-lite"/>
    </source>
</evidence>
<dbReference type="PANTHER" id="PTHR11359:SF0">
    <property type="entry name" value="AMP DEAMINASE"/>
    <property type="match status" value="1"/>
</dbReference>
<dbReference type="GO" id="GO:0003876">
    <property type="term" value="F:AMP deaminase activity"/>
    <property type="evidence" value="ECO:0007669"/>
    <property type="project" value="InterPro"/>
</dbReference>
<comment type="similarity">
    <text evidence="1">Belongs to the metallo-dependent hydrolases superfamily. Adenosine and AMP deaminases family.</text>
</comment>
<dbReference type="Proteomes" id="UP000249056">
    <property type="component" value="Unassembled WGS sequence"/>
</dbReference>
<keyword evidence="4" id="KW-1185">Reference proteome</keyword>
<dbReference type="AlphaFoldDB" id="A0A395J1M6"/>
<accession>A0A395J1M6</accession>
<dbReference type="GO" id="GO:0046033">
    <property type="term" value="P:AMP metabolic process"/>
    <property type="evidence" value="ECO:0007669"/>
    <property type="project" value="TreeGrafter"/>
</dbReference>
<dbReference type="InterPro" id="IPR006329">
    <property type="entry name" value="AMPD"/>
</dbReference>
<reference evidence="3 4" key="1">
    <citation type="submission" date="2018-06" db="EMBL/GenBank/DDBJ databases">
        <title>Genome Sequence of the Brown Rot Fungal Pathogen Monilinia fructigena.</title>
        <authorList>
            <person name="Landi L."/>
            <person name="De Miccolis Angelini R.M."/>
            <person name="Pollastro S."/>
            <person name="Abate D."/>
            <person name="Faretra F."/>
            <person name="Romanazzi G."/>
        </authorList>
    </citation>
    <scope>NUCLEOTIDE SEQUENCE [LARGE SCALE GENOMIC DNA]</scope>
    <source>
        <strain evidence="3 4">Mfrg269</strain>
    </source>
</reference>
<sequence>MPERDDIQEEGYGGDSEGLVEEENDMLPEAALPSDETPAIETPMTQKKAMSQADSKLFFQRSQLEGQKAGGSSNWGNSQKSAAPSPVLKPRSFSNILDAENAGAFVHTPGAHGHRQESLLKADKEARDHAAHPEIPHEHKPLLEMEGVHGAGAGVGLGSGYQLTAYDLSIDTLDMHAHTDSFHRFDKFNLKYNPVGESRLRTIFLKTDNFINGKISGRNHKRSHLRS</sequence>
<dbReference type="GO" id="GO:0005829">
    <property type="term" value="C:cytosol"/>
    <property type="evidence" value="ECO:0007669"/>
    <property type="project" value="TreeGrafter"/>
</dbReference>
<gene>
    <name evidence="3" type="ORF">DID88_006098</name>
</gene>
<name>A0A395J1M6_9HELO</name>
<dbReference type="EMBL" id="QKRW01000006">
    <property type="protein sequence ID" value="RAL66407.1"/>
    <property type="molecule type" value="Genomic_DNA"/>
</dbReference>
<dbReference type="PANTHER" id="PTHR11359">
    <property type="entry name" value="AMP DEAMINASE"/>
    <property type="match status" value="1"/>
</dbReference>
<dbReference type="SUPFAM" id="SSF51556">
    <property type="entry name" value="Metallo-dependent hydrolases"/>
    <property type="match status" value="1"/>
</dbReference>
<feature type="compositionally biased region" description="Polar residues" evidence="2">
    <location>
        <begin position="43"/>
        <end position="82"/>
    </location>
</feature>
<comment type="caution">
    <text evidence="3">The sequence shown here is derived from an EMBL/GenBank/DDBJ whole genome shotgun (WGS) entry which is preliminary data.</text>
</comment>
<feature type="region of interest" description="Disordered" evidence="2">
    <location>
        <begin position="1"/>
        <end position="89"/>
    </location>
</feature>
<dbReference type="InterPro" id="IPR032466">
    <property type="entry name" value="Metal_Hydrolase"/>
</dbReference>
<protein>
    <submittedName>
        <fullName evidence="3">Uncharacterized protein</fullName>
    </submittedName>
</protein>
<evidence type="ECO:0000313" key="3">
    <source>
        <dbReference type="EMBL" id="RAL66407.1"/>
    </source>
</evidence>
<evidence type="ECO:0000256" key="1">
    <source>
        <dbReference type="ARBA" id="ARBA00006676"/>
    </source>
</evidence>
<evidence type="ECO:0000313" key="4">
    <source>
        <dbReference type="Proteomes" id="UP000249056"/>
    </source>
</evidence>
<dbReference type="GO" id="GO:0032264">
    <property type="term" value="P:IMP salvage"/>
    <property type="evidence" value="ECO:0007669"/>
    <property type="project" value="InterPro"/>
</dbReference>